<dbReference type="CDD" id="cd00452">
    <property type="entry name" value="KDPG_aldolase"/>
    <property type="match status" value="1"/>
</dbReference>
<dbReference type="InterPro" id="IPR031337">
    <property type="entry name" value="KDPG/KHG_AS_1"/>
</dbReference>
<keyword evidence="10" id="KW-1185">Reference proteome</keyword>
<feature type="compositionally biased region" description="Basic and acidic residues" evidence="8">
    <location>
        <begin position="1"/>
        <end position="11"/>
    </location>
</feature>
<dbReference type="Gene3D" id="3.20.20.70">
    <property type="entry name" value="Aldolase class I"/>
    <property type="match status" value="1"/>
</dbReference>
<dbReference type="EC" id="4.1.2.14" evidence="5"/>
<feature type="region of interest" description="Disordered" evidence="8">
    <location>
        <begin position="1"/>
        <end position="28"/>
    </location>
</feature>
<accession>A0ABX8CC17</accession>
<gene>
    <name evidence="9" type="primary">eda</name>
    <name evidence="9" type="ORF">KGD83_08700</name>
</gene>
<evidence type="ECO:0000313" key="9">
    <source>
        <dbReference type="EMBL" id="QUX30568.1"/>
    </source>
</evidence>
<evidence type="ECO:0000256" key="8">
    <source>
        <dbReference type="SAM" id="MobiDB-lite"/>
    </source>
</evidence>
<evidence type="ECO:0000256" key="6">
    <source>
        <dbReference type="ARBA" id="ARBA00023239"/>
    </source>
</evidence>
<evidence type="ECO:0000256" key="4">
    <source>
        <dbReference type="ARBA" id="ARBA00011233"/>
    </source>
</evidence>
<dbReference type="GO" id="GO:0008675">
    <property type="term" value="F:2-dehydro-3-deoxy-phosphogluconate aldolase activity"/>
    <property type="evidence" value="ECO:0007669"/>
    <property type="project" value="UniProtKB-EC"/>
</dbReference>
<evidence type="ECO:0000256" key="2">
    <source>
        <dbReference type="ARBA" id="ARBA00004736"/>
    </source>
</evidence>
<evidence type="ECO:0000313" key="10">
    <source>
        <dbReference type="Proteomes" id="UP000678016"/>
    </source>
</evidence>
<dbReference type="InterPro" id="IPR013785">
    <property type="entry name" value="Aldolase_TIM"/>
</dbReference>
<dbReference type="EMBL" id="CP074132">
    <property type="protein sequence ID" value="QUX30568.1"/>
    <property type="molecule type" value="Genomic_DNA"/>
</dbReference>
<organism evidence="9 10">
    <name type="scientific">Nocardiopsis akebiae</name>
    <dbReference type="NCBI Taxonomy" id="2831968"/>
    <lineage>
        <taxon>Bacteria</taxon>
        <taxon>Bacillati</taxon>
        <taxon>Actinomycetota</taxon>
        <taxon>Actinomycetes</taxon>
        <taxon>Streptosporangiales</taxon>
        <taxon>Nocardiopsidaceae</taxon>
        <taxon>Nocardiopsis</taxon>
    </lineage>
</organism>
<dbReference type="PANTHER" id="PTHR30246">
    <property type="entry name" value="2-KETO-3-DEOXY-6-PHOSPHOGLUCONATE ALDOLASE"/>
    <property type="match status" value="1"/>
</dbReference>
<dbReference type="PANTHER" id="PTHR30246:SF1">
    <property type="entry name" value="2-DEHYDRO-3-DEOXY-6-PHOSPHOGALACTONATE ALDOLASE-RELATED"/>
    <property type="match status" value="1"/>
</dbReference>
<dbReference type="NCBIfam" id="TIGR01182">
    <property type="entry name" value="eda"/>
    <property type="match status" value="1"/>
</dbReference>
<comment type="pathway">
    <text evidence="2">Carbohydrate acid metabolism; 2-dehydro-3-deoxy-D-gluconate degradation; D-glyceraldehyde 3-phosphate and pyruvate from 2-dehydro-3-deoxy-D-gluconate: step 2/2.</text>
</comment>
<dbReference type="PROSITE" id="PS00159">
    <property type="entry name" value="ALDOLASE_KDPG_KHG_1"/>
    <property type="match status" value="1"/>
</dbReference>
<dbReference type="InterPro" id="IPR000887">
    <property type="entry name" value="Aldlse_KDPG_KHG"/>
</dbReference>
<evidence type="ECO:0000256" key="3">
    <source>
        <dbReference type="ARBA" id="ARBA00006906"/>
    </source>
</evidence>
<dbReference type="GO" id="GO:0008700">
    <property type="term" value="F:(R,S)-4-hydroxy-2-oxoglutarate aldolase activity"/>
    <property type="evidence" value="ECO:0007669"/>
    <property type="project" value="UniProtKB-EC"/>
</dbReference>
<keyword evidence="6 9" id="KW-0456">Lyase</keyword>
<evidence type="ECO:0000256" key="1">
    <source>
        <dbReference type="ARBA" id="ARBA00000654"/>
    </source>
</evidence>
<sequence length="259" mass="25140">MNAGGRDDVRGTDSGNGVAGRSGLSEGDGGSGGIGAVLALSPVVPVVTVDSPGRAVPLAEALLAGGVGVVEVTLRTPGALEAVRAIAEDVPDMVVGAGTVLTPRRADEAAEAGARFLVTPGTTDRMLRHLVAIGVPALPGVATVSEVLAAREAGMLAQKLFPASVPGTPFLRSVAGPVPDVVFCPTGGITAATAADYLALDNVACVGGSWLTPGDAVRAGDWARITGLAAAAVRLGAGTGGDGRPGSAPPHVGPGPTGA</sequence>
<dbReference type="SUPFAM" id="SSF51569">
    <property type="entry name" value="Aldolase"/>
    <property type="match status" value="1"/>
</dbReference>
<keyword evidence="7" id="KW-0119">Carbohydrate metabolism</keyword>
<dbReference type="Proteomes" id="UP000678016">
    <property type="component" value="Chromosome"/>
</dbReference>
<comment type="similarity">
    <text evidence="3">Belongs to the KHG/KDPG aldolase family.</text>
</comment>
<dbReference type="Pfam" id="PF01081">
    <property type="entry name" value="Aldolase"/>
    <property type="match status" value="1"/>
</dbReference>
<name>A0ABX8CC17_9ACTN</name>
<reference evidence="10" key="1">
    <citation type="submission" date="2021-05" db="EMBL/GenBank/DDBJ databases">
        <title>Direct Submission.</title>
        <authorList>
            <person name="Li K."/>
            <person name="Gao J."/>
        </authorList>
    </citation>
    <scope>NUCLEOTIDE SEQUENCE [LARGE SCALE GENOMIC DNA]</scope>
    <source>
        <strain evidence="10">HDS12</strain>
    </source>
</reference>
<proteinExistence type="inferred from homology"/>
<evidence type="ECO:0000256" key="7">
    <source>
        <dbReference type="ARBA" id="ARBA00023277"/>
    </source>
</evidence>
<feature type="region of interest" description="Disordered" evidence="8">
    <location>
        <begin position="239"/>
        <end position="259"/>
    </location>
</feature>
<comment type="subunit">
    <text evidence="4">Homotrimer.</text>
</comment>
<protein>
    <recommendedName>
        <fullName evidence="5">2-dehydro-3-deoxy-phosphogluconate aldolase</fullName>
        <ecNumber evidence="5">4.1.2.14</ecNumber>
    </recommendedName>
</protein>
<dbReference type="RefSeq" id="WP_212643319.1">
    <property type="nucleotide sequence ID" value="NZ_CP074132.1"/>
</dbReference>
<evidence type="ECO:0000256" key="5">
    <source>
        <dbReference type="ARBA" id="ARBA00013063"/>
    </source>
</evidence>
<comment type="catalytic activity">
    <reaction evidence="1">
        <text>2-dehydro-3-deoxy-6-phospho-D-gluconate = D-glyceraldehyde 3-phosphate + pyruvate</text>
        <dbReference type="Rhea" id="RHEA:17089"/>
        <dbReference type="ChEBI" id="CHEBI:15361"/>
        <dbReference type="ChEBI" id="CHEBI:57569"/>
        <dbReference type="ChEBI" id="CHEBI:59776"/>
        <dbReference type="EC" id="4.1.2.14"/>
    </reaction>
</comment>